<evidence type="ECO:0000313" key="2">
    <source>
        <dbReference type="Proteomes" id="UP000473574"/>
    </source>
</evidence>
<name>A0A6M0S2N5_9CYAN</name>
<dbReference type="AlphaFoldDB" id="A0A6M0S2N5"/>
<comment type="caution">
    <text evidence="1">The sequence shown here is derived from an EMBL/GenBank/DDBJ whole genome shotgun (WGS) entry which is preliminary data.</text>
</comment>
<dbReference type="Proteomes" id="UP000473574">
    <property type="component" value="Unassembled WGS sequence"/>
</dbReference>
<gene>
    <name evidence="1" type="ORF">D0962_07700</name>
</gene>
<accession>A0A6M0S2N5</accession>
<reference evidence="1 2" key="1">
    <citation type="journal article" date="2020" name="Microb. Ecol.">
        <title>Ecogenomics of the Marine Benthic Filamentous Cyanobacterium Adonisia.</title>
        <authorList>
            <person name="Walter J.M."/>
            <person name="Coutinho F.H."/>
            <person name="Leomil L."/>
            <person name="Hargreaves P.I."/>
            <person name="Campeao M.E."/>
            <person name="Vieira V.V."/>
            <person name="Silva B.S."/>
            <person name="Fistarol G.O."/>
            <person name="Salomon P.S."/>
            <person name="Sawabe T."/>
            <person name="Mino S."/>
            <person name="Hosokawa M."/>
            <person name="Miyashita H."/>
            <person name="Maruyama F."/>
            <person name="van Verk M.C."/>
            <person name="Dutilh B.E."/>
            <person name="Thompson C.C."/>
            <person name="Thompson F.L."/>
        </authorList>
    </citation>
    <scope>NUCLEOTIDE SEQUENCE [LARGE SCALE GENOMIC DNA]</scope>
    <source>
        <strain evidence="1 2">CCMR0082</strain>
    </source>
</reference>
<sequence length="81" mass="8778">MKVASISLVKQRFQGLQRLFCSGQIYIPQEGTTTLQKKAPDKTAGGSMTSTLLDSTMKKLCVVANVAIGEATDGRLRKTLF</sequence>
<evidence type="ECO:0000313" key="1">
    <source>
        <dbReference type="EMBL" id="NEZ62666.1"/>
    </source>
</evidence>
<protein>
    <submittedName>
        <fullName evidence="1">Uncharacterized protein</fullName>
    </submittedName>
</protein>
<proteinExistence type="predicted"/>
<dbReference type="EMBL" id="QZCE01000001">
    <property type="protein sequence ID" value="NEZ62666.1"/>
    <property type="molecule type" value="Genomic_DNA"/>
</dbReference>
<organism evidence="1 2">
    <name type="scientific">Adonisia turfae CCMR0082</name>
    <dbReference type="NCBI Taxonomy" id="2304604"/>
    <lineage>
        <taxon>Bacteria</taxon>
        <taxon>Bacillati</taxon>
        <taxon>Cyanobacteriota</taxon>
        <taxon>Adonisia</taxon>
        <taxon>Adonisia turfae</taxon>
    </lineage>
</organism>